<dbReference type="KEGG" id="vg:29068955"/>
<organism evidence="2 3">
    <name type="scientific">Gordonia phage Eyre</name>
    <dbReference type="NCBI Taxonomy" id="1887646"/>
    <lineage>
        <taxon>Viruses</taxon>
        <taxon>Duplodnaviria</taxon>
        <taxon>Heunggongvirae</taxon>
        <taxon>Uroviricota</taxon>
        <taxon>Caudoviricetes</taxon>
        <taxon>Eyrevirus</taxon>
        <taxon>Eyrevirus eyre</taxon>
    </lineage>
</organism>
<keyword evidence="2" id="KW-0378">Hydrolase</keyword>
<keyword evidence="2" id="KW-0540">Nuclease</keyword>
<evidence type="ECO:0000313" key="3">
    <source>
        <dbReference type="Proteomes" id="UP000201149"/>
    </source>
</evidence>
<dbReference type="InterPro" id="IPR012337">
    <property type="entry name" value="RNaseH-like_sf"/>
</dbReference>
<dbReference type="EMBL" id="KX557277">
    <property type="protein sequence ID" value="AOE44329.1"/>
    <property type="molecule type" value="Genomic_DNA"/>
</dbReference>
<dbReference type="OrthoDB" id="10878at10239"/>
<sequence>MITGTVAFVDTETTGLDRGAEVWEFAAIIRRTDGSESTVHIHIDHDLEWARRNTLPESFRTDHDARFGAASGMHVYTRAGAASIIHAALAGTHIVGVNPAFDAKMLDRLLDLAGLQPSWHHHLIDLAALSLGVILRDGEGVDLPWKSDDLSEQLGVPTADAEGNPLYARHTAMGDVLWTRDWFDALRAIGGRAS</sequence>
<dbReference type="Proteomes" id="UP000201149">
    <property type="component" value="Segment"/>
</dbReference>
<dbReference type="InterPro" id="IPR036397">
    <property type="entry name" value="RNaseH_sf"/>
</dbReference>
<evidence type="ECO:0000313" key="2">
    <source>
        <dbReference type="EMBL" id="AOE44329.1"/>
    </source>
</evidence>
<dbReference type="Gene3D" id="3.30.420.10">
    <property type="entry name" value="Ribonuclease H-like superfamily/Ribonuclease H"/>
    <property type="match status" value="1"/>
</dbReference>
<dbReference type="GO" id="GO:0003676">
    <property type="term" value="F:nucleic acid binding"/>
    <property type="evidence" value="ECO:0007669"/>
    <property type="project" value="InterPro"/>
</dbReference>
<name>A0A1B3B013_9CAUD</name>
<dbReference type="InterPro" id="IPR013520">
    <property type="entry name" value="Ribonucl_H"/>
</dbReference>
<reference evidence="3" key="1">
    <citation type="submission" date="2016-07" db="EMBL/GenBank/DDBJ databases">
        <authorList>
            <person name="Florea S."/>
            <person name="Webb J.S."/>
            <person name="Jaromczyk J."/>
            <person name="Schardl C.L."/>
        </authorList>
    </citation>
    <scope>NUCLEOTIDE SEQUENCE [LARGE SCALE GENOMIC DNA]</scope>
</reference>
<proteinExistence type="predicted"/>
<protein>
    <submittedName>
        <fullName evidence="2">Exonuclease</fullName>
    </submittedName>
</protein>
<gene>
    <name evidence="2" type="primary">49</name>
    <name evidence="2" type="ORF">SEA_EYRE_49</name>
</gene>
<dbReference type="SUPFAM" id="SSF53098">
    <property type="entry name" value="Ribonuclease H-like"/>
    <property type="match status" value="1"/>
</dbReference>
<keyword evidence="3" id="KW-1185">Reference proteome</keyword>
<dbReference type="GO" id="GO:0004527">
    <property type="term" value="F:exonuclease activity"/>
    <property type="evidence" value="ECO:0007669"/>
    <property type="project" value="UniProtKB-KW"/>
</dbReference>
<dbReference type="GeneID" id="29068955"/>
<dbReference type="RefSeq" id="YP_009292440.1">
    <property type="nucleotide sequence ID" value="NC_031122.1"/>
</dbReference>
<accession>A0A1B3B013</accession>
<dbReference type="SMART" id="SM00479">
    <property type="entry name" value="EXOIII"/>
    <property type="match status" value="1"/>
</dbReference>
<feature type="domain" description="Exonuclease" evidence="1">
    <location>
        <begin position="5"/>
        <end position="192"/>
    </location>
</feature>
<evidence type="ECO:0000259" key="1">
    <source>
        <dbReference type="SMART" id="SM00479"/>
    </source>
</evidence>
<keyword evidence="2" id="KW-0269">Exonuclease</keyword>